<sequence length="212" mass="24183">MADSKGGAMLLIRYGVNRKQACKNSLSKWRSVHHVYEGCVSGVSSEVEQQEGHWPRAKGVALLSFESMKDAQMWKDCIPEIKQQDWMDGPDMVLVPMRELPPPGKRYVQILELEFSQENYQRYMSEYVPATKDILHKSGASESVVASSAPVNLKGAWNPQSLIINFWSNEEEFHKAYTSEEYKPLKEMRQELALTTSCSFHLEDLFRSKGAC</sequence>
<reference evidence="4" key="1">
    <citation type="submission" date="2012-12" db="EMBL/GenBank/DDBJ databases">
        <authorList>
            <person name="Hellsten U."/>
            <person name="Grimwood J."/>
            <person name="Chapman J.A."/>
            <person name="Shapiro H."/>
            <person name="Aerts A."/>
            <person name="Otillar R.P."/>
            <person name="Terry A.Y."/>
            <person name="Boore J.L."/>
            <person name="Simakov O."/>
            <person name="Marletaz F."/>
            <person name="Cho S.-J."/>
            <person name="Edsinger-Gonzales E."/>
            <person name="Havlak P."/>
            <person name="Kuo D.-H."/>
            <person name="Larsson T."/>
            <person name="Lv J."/>
            <person name="Arendt D."/>
            <person name="Savage R."/>
            <person name="Osoegawa K."/>
            <person name="de Jong P."/>
            <person name="Lindberg D.R."/>
            <person name="Seaver E.C."/>
            <person name="Weisblat D.A."/>
            <person name="Putnam N.H."/>
            <person name="Grigoriev I.V."/>
            <person name="Rokhsar D.S."/>
        </authorList>
    </citation>
    <scope>NUCLEOTIDE SEQUENCE</scope>
    <source>
        <strain evidence="4">I ESC-2004</strain>
    </source>
</reference>
<dbReference type="OMA" id="YACEAKE"/>
<protein>
    <recommendedName>
        <fullName evidence="1">DUF1330 domain-containing protein</fullName>
    </recommendedName>
</protein>
<dbReference type="EnsemblMetazoa" id="CapteT228964">
    <property type="protein sequence ID" value="CapteP228964"/>
    <property type="gene ID" value="CapteG228964"/>
</dbReference>
<dbReference type="Pfam" id="PF07045">
    <property type="entry name" value="DUF1330"/>
    <property type="match status" value="1"/>
</dbReference>
<evidence type="ECO:0000313" key="4">
    <source>
        <dbReference type="Proteomes" id="UP000014760"/>
    </source>
</evidence>
<reference evidence="2 4" key="2">
    <citation type="journal article" date="2013" name="Nature">
        <title>Insights into bilaterian evolution from three spiralian genomes.</title>
        <authorList>
            <person name="Simakov O."/>
            <person name="Marletaz F."/>
            <person name="Cho S.J."/>
            <person name="Edsinger-Gonzales E."/>
            <person name="Havlak P."/>
            <person name="Hellsten U."/>
            <person name="Kuo D.H."/>
            <person name="Larsson T."/>
            <person name="Lv J."/>
            <person name="Arendt D."/>
            <person name="Savage R."/>
            <person name="Osoegawa K."/>
            <person name="de Jong P."/>
            <person name="Grimwood J."/>
            <person name="Chapman J.A."/>
            <person name="Shapiro H."/>
            <person name="Aerts A."/>
            <person name="Otillar R.P."/>
            <person name="Terry A.Y."/>
            <person name="Boore J.L."/>
            <person name="Grigoriev I.V."/>
            <person name="Lindberg D.R."/>
            <person name="Seaver E.C."/>
            <person name="Weisblat D.A."/>
            <person name="Putnam N.H."/>
            <person name="Rokhsar D.S."/>
        </authorList>
    </citation>
    <scope>NUCLEOTIDE SEQUENCE</scope>
    <source>
        <strain evidence="2 4">I ESC-2004</strain>
    </source>
</reference>
<dbReference type="Gene3D" id="3.30.70.100">
    <property type="match status" value="1"/>
</dbReference>
<evidence type="ECO:0000313" key="2">
    <source>
        <dbReference type="EMBL" id="ELT99092.1"/>
    </source>
</evidence>
<name>R7TZM7_CAPTE</name>
<dbReference type="EMBL" id="KB307199">
    <property type="protein sequence ID" value="ELT99092.1"/>
    <property type="molecule type" value="Genomic_DNA"/>
</dbReference>
<gene>
    <name evidence="2" type="ORF">CAPTEDRAFT_228964</name>
</gene>
<proteinExistence type="predicted"/>
<feature type="domain" description="DUF1330" evidence="1">
    <location>
        <begin position="122"/>
        <end position="193"/>
    </location>
</feature>
<reference evidence="3" key="3">
    <citation type="submission" date="2015-06" db="UniProtKB">
        <authorList>
            <consortium name="EnsemblMetazoa"/>
        </authorList>
    </citation>
    <scope>IDENTIFICATION</scope>
</reference>
<evidence type="ECO:0000313" key="3">
    <source>
        <dbReference type="EnsemblMetazoa" id="CapteP228964"/>
    </source>
</evidence>
<evidence type="ECO:0000259" key="1">
    <source>
        <dbReference type="Pfam" id="PF07045"/>
    </source>
</evidence>
<dbReference type="SUPFAM" id="SSF54909">
    <property type="entry name" value="Dimeric alpha+beta barrel"/>
    <property type="match status" value="1"/>
</dbReference>
<dbReference type="AlphaFoldDB" id="R7TZM7"/>
<organism evidence="2">
    <name type="scientific">Capitella teleta</name>
    <name type="common">Polychaete worm</name>
    <dbReference type="NCBI Taxonomy" id="283909"/>
    <lineage>
        <taxon>Eukaryota</taxon>
        <taxon>Metazoa</taxon>
        <taxon>Spiralia</taxon>
        <taxon>Lophotrochozoa</taxon>
        <taxon>Annelida</taxon>
        <taxon>Polychaeta</taxon>
        <taxon>Sedentaria</taxon>
        <taxon>Scolecida</taxon>
        <taxon>Capitellidae</taxon>
        <taxon>Capitella</taxon>
    </lineage>
</organism>
<accession>R7TZM7</accession>
<dbReference type="OrthoDB" id="6219776at2759"/>
<dbReference type="EMBL" id="AMQN01010173">
    <property type="status" value="NOT_ANNOTATED_CDS"/>
    <property type="molecule type" value="Genomic_DNA"/>
</dbReference>
<dbReference type="HOGENOM" id="CLU_1273477_0_0_1"/>
<dbReference type="InterPro" id="IPR010753">
    <property type="entry name" value="DUF1330"/>
</dbReference>
<keyword evidence="4" id="KW-1185">Reference proteome</keyword>
<dbReference type="InterPro" id="IPR011008">
    <property type="entry name" value="Dimeric_a/b-barrel"/>
</dbReference>
<dbReference type="Proteomes" id="UP000014760">
    <property type="component" value="Unassembled WGS sequence"/>
</dbReference>